<protein>
    <recommendedName>
        <fullName evidence="3">Fungal lipase-type domain-containing protein</fullName>
    </recommendedName>
</protein>
<dbReference type="OrthoDB" id="426718at2759"/>
<proteinExistence type="predicted"/>
<dbReference type="GO" id="GO:0006629">
    <property type="term" value="P:lipid metabolic process"/>
    <property type="evidence" value="ECO:0007669"/>
    <property type="project" value="InterPro"/>
</dbReference>
<keyword evidence="2" id="KW-1133">Transmembrane helix</keyword>
<comment type="caution">
    <text evidence="4">The sequence shown here is derived from an EMBL/GenBank/DDBJ whole genome shotgun (WGS) entry which is preliminary data.</text>
</comment>
<dbReference type="Gene3D" id="3.40.50.1820">
    <property type="entry name" value="alpha/beta hydrolase"/>
    <property type="match status" value="1"/>
</dbReference>
<feature type="transmembrane region" description="Helical" evidence="2">
    <location>
        <begin position="111"/>
        <end position="135"/>
    </location>
</feature>
<evidence type="ECO:0000313" key="5">
    <source>
        <dbReference type="Proteomes" id="UP000886523"/>
    </source>
</evidence>
<sequence>MSAPSSQAVPNGSSPDNRPVYDEREIHKKLRAIRADEIKPSRRPNFLAGFLFRIPVVRSTYLYIELVITETWRYLYWLFVTWKAVFLRTWDSVFNPPKDSQETEDNEVGDWLAYVLFAFLGSVVLPFVLVGCLIARFPVFTRTYYAYAALFGGDLGLINASNPNLFKSLTVRQAEAGNKALGLPIETDTETDNTRHFNFDIAKLLLQIASVVYEHSNDAIHKAAFGGLDFFGRDFGFLESPGDATIRRFCRQFGIEYQPVSELNNKSTAFAAVFWDPRSTWIVLALKGTGAIEFGEWLSDLDATMVSCAEYIPGFQLVHKGFKDRVFPDKGRRPSESQDQRPYNTISKSVQALVDHLSARHPGQKINVWVTGHSLMRCATATLIYSRLLMKPEEVGENGILRDAYLFAAPSWVIPTFNNKIFEKGAPKRTMWRITSNDDFVATGLPEYGDYLYISDPKALETDRKNNLFFSHFGSEIVLYDYPHSSNVTGNHITYNHEVVIDSAFTREEVAAFQRKKISQFGEYIRVTRGTLIQQIPLIGRFIAHFPGYYWDQLDRIALGECEWTVY</sequence>
<gene>
    <name evidence="4" type="ORF">BS47DRAFT_1484327</name>
</gene>
<dbReference type="EMBL" id="MU128947">
    <property type="protein sequence ID" value="KAF9515676.1"/>
    <property type="molecule type" value="Genomic_DNA"/>
</dbReference>
<evidence type="ECO:0000313" key="4">
    <source>
        <dbReference type="EMBL" id="KAF9515676.1"/>
    </source>
</evidence>
<keyword evidence="2" id="KW-0472">Membrane</keyword>
<keyword evidence="5" id="KW-1185">Reference proteome</keyword>
<evidence type="ECO:0000256" key="1">
    <source>
        <dbReference type="SAM" id="MobiDB-lite"/>
    </source>
</evidence>
<feature type="region of interest" description="Disordered" evidence="1">
    <location>
        <begin position="1"/>
        <end position="21"/>
    </location>
</feature>
<dbReference type="SUPFAM" id="SSF53474">
    <property type="entry name" value="alpha/beta-Hydrolases"/>
    <property type="match status" value="1"/>
</dbReference>
<reference evidence="4" key="1">
    <citation type="journal article" date="2020" name="Nat. Commun.">
        <title>Large-scale genome sequencing of mycorrhizal fungi provides insights into the early evolution of symbiotic traits.</title>
        <authorList>
            <person name="Miyauchi S."/>
            <person name="Kiss E."/>
            <person name="Kuo A."/>
            <person name="Drula E."/>
            <person name="Kohler A."/>
            <person name="Sanchez-Garcia M."/>
            <person name="Morin E."/>
            <person name="Andreopoulos B."/>
            <person name="Barry K.W."/>
            <person name="Bonito G."/>
            <person name="Buee M."/>
            <person name="Carver A."/>
            <person name="Chen C."/>
            <person name="Cichocki N."/>
            <person name="Clum A."/>
            <person name="Culley D."/>
            <person name="Crous P.W."/>
            <person name="Fauchery L."/>
            <person name="Girlanda M."/>
            <person name="Hayes R.D."/>
            <person name="Keri Z."/>
            <person name="LaButti K."/>
            <person name="Lipzen A."/>
            <person name="Lombard V."/>
            <person name="Magnuson J."/>
            <person name="Maillard F."/>
            <person name="Murat C."/>
            <person name="Nolan M."/>
            <person name="Ohm R.A."/>
            <person name="Pangilinan J."/>
            <person name="Pereira M.F."/>
            <person name="Perotto S."/>
            <person name="Peter M."/>
            <person name="Pfister S."/>
            <person name="Riley R."/>
            <person name="Sitrit Y."/>
            <person name="Stielow J.B."/>
            <person name="Szollosi G."/>
            <person name="Zifcakova L."/>
            <person name="Stursova M."/>
            <person name="Spatafora J.W."/>
            <person name="Tedersoo L."/>
            <person name="Vaario L.M."/>
            <person name="Yamada A."/>
            <person name="Yan M."/>
            <person name="Wang P."/>
            <person name="Xu J."/>
            <person name="Bruns T."/>
            <person name="Baldrian P."/>
            <person name="Vilgalys R."/>
            <person name="Dunand C."/>
            <person name="Henrissat B."/>
            <person name="Grigoriev I.V."/>
            <person name="Hibbett D."/>
            <person name="Nagy L.G."/>
            <person name="Martin F.M."/>
        </authorList>
    </citation>
    <scope>NUCLEOTIDE SEQUENCE</scope>
    <source>
        <strain evidence="4">UP504</strain>
    </source>
</reference>
<dbReference type="Proteomes" id="UP000886523">
    <property type="component" value="Unassembled WGS sequence"/>
</dbReference>
<organism evidence="4 5">
    <name type="scientific">Hydnum rufescens UP504</name>
    <dbReference type="NCBI Taxonomy" id="1448309"/>
    <lineage>
        <taxon>Eukaryota</taxon>
        <taxon>Fungi</taxon>
        <taxon>Dikarya</taxon>
        <taxon>Basidiomycota</taxon>
        <taxon>Agaricomycotina</taxon>
        <taxon>Agaricomycetes</taxon>
        <taxon>Cantharellales</taxon>
        <taxon>Hydnaceae</taxon>
        <taxon>Hydnum</taxon>
    </lineage>
</organism>
<feature type="domain" description="Fungal lipase-type" evidence="3">
    <location>
        <begin position="283"/>
        <end position="443"/>
    </location>
</feature>
<keyword evidence="2" id="KW-0812">Transmembrane</keyword>
<evidence type="ECO:0000256" key="2">
    <source>
        <dbReference type="SAM" id="Phobius"/>
    </source>
</evidence>
<feature type="compositionally biased region" description="Polar residues" evidence="1">
    <location>
        <begin position="1"/>
        <end position="16"/>
    </location>
</feature>
<name>A0A9P6DUS5_9AGAM</name>
<dbReference type="Pfam" id="PF01764">
    <property type="entry name" value="Lipase_3"/>
    <property type="match status" value="1"/>
</dbReference>
<dbReference type="InterPro" id="IPR002921">
    <property type="entry name" value="Fungal_lipase-type"/>
</dbReference>
<dbReference type="InterPro" id="IPR029058">
    <property type="entry name" value="AB_hydrolase_fold"/>
</dbReference>
<accession>A0A9P6DUS5</accession>
<evidence type="ECO:0000259" key="3">
    <source>
        <dbReference type="Pfam" id="PF01764"/>
    </source>
</evidence>
<dbReference type="AlphaFoldDB" id="A0A9P6DUS5"/>